<feature type="region of interest" description="Disordered" evidence="1">
    <location>
        <begin position="77"/>
        <end position="189"/>
    </location>
</feature>
<organism evidence="3 4">
    <name type="scientific">Clostridium muellerianum</name>
    <dbReference type="NCBI Taxonomy" id="2716538"/>
    <lineage>
        <taxon>Bacteria</taxon>
        <taxon>Bacillati</taxon>
        <taxon>Bacillota</taxon>
        <taxon>Clostridia</taxon>
        <taxon>Eubacteriales</taxon>
        <taxon>Clostridiaceae</taxon>
        <taxon>Clostridium</taxon>
    </lineage>
</organism>
<evidence type="ECO:0000256" key="1">
    <source>
        <dbReference type="SAM" id="MobiDB-lite"/>
    </source>
</evidence>
<feature type="signal peptide" evidence="2">
    <location>
        <begin position="1"/>
        <end position="25"/>
    </location>
</feature>
<comment type="caution">
    <text evidence="3">The sequence shown here is derived from an EMBL/GenBank/DDBJ whole genome shotgun (WGS) entry which is preliminary data.</text>
</comment>
<name>A0A7Y0EK33_9CLOT</name>
<evidence type="ECO:0000313" key="3">
    <source>
        <dbReference type="EMBL" id="NMM64924.1"/>
    </source>
</evidence>
<protein>
    <recommendedName>
        <fullName evidence="5">Lipoprotein</fullName>
    </recommendedName>
</protein>
<gene>
    <name evidence="3" type="ORF">HBE96_20230</name>
</gene>
<proteinExistence type="predicted"/>
<feature type="compositionally biased region" description="Polar residues" evidence="1">
    <location>
        <begin position="77"/>
        <end position="134"/>
    </location>
</feature>
<evidence type="ECO:0000256" key="2">
    <source>
        <dbReference type="SAM" id="SignalP"/>
    </source>
</evidence>
<keyword evidence="2" id="KW-0732">Signal</keyword>
<dbReference type="RefSeq" id="WP_169299511.1">
    <property type="nucleotide sequence ID" value="NZ_JABBNI010000058.1"/>
</dbReference>
<dbReference type="EMBL" id="JABBNI010000058">
    <property type="protein sequence ID" value="NMM64924.1"/>
    <property type="molecule type" value="Genomic_DNA"/>
</dbReference>
<feature type="compositionally biased region" description="Polar residues" evidence="1">
    <location>
        <begin position="177"/>
        <end position="189"/>
    </location>
</feature>
<evidence type="ECO:0000313" key="4">
    <source>
        <dbReference type="Proteomes" id="UP000537131"/>
    </source>
</evidence>
<accession>A0A7Y0EK33</accession>
<feature type="chain" id="PRO_5039609811" description="Lipoprotein" evidence="2">
    <location>
        <begin position="26"/>
        <end position="219"/>
    </location>
</feature>
<feature type="compositionally biased region" description="Polar residues" evidence="1">
    <location>
        <begin position="156"/>
        <end position="168"/>
    </location>
</feature>
<evidence type="ECO:0008006" key="5">
    <source>
        <dbReference type="Google" id="ProtNLM"/>
    </source>
</evidence>
<dbReference type="Proteomes" id="UP000537131">
    <property type="component" value="Unassembled WGS sequence"/>
</dbReference>
<keyword evidence="4" id="KW-1185">Reference proteome</keyword>
<reference evidence="3 4" key="1">
    <citation type="submission" date="2020-06" db="EMBL/GenBank/DDBJ databases">
        <title>Complete Genome Sequence of Clostridium muelleri sp. nov. P21T, an Acid-Alcohol Producing Acetogen Isolated from Old Hay.</title>
        <authorList>
            <person name="Duncan K.E."/>
            <person name="Tanner R.S."/>
        </authorList>
    </citation>
    <scope>NUCLEOTIDE SEQUENCE [LARGE SCALE GENOMIC DNA]</scope>
    <source>
        <strain evidence="3 4">P21</strain>
    </source>
</reference>
<sequence length="219" mass="23031">MRKIICSIFIVAALFICSISLTSCKAITAQNITNTGSSQGMNGGGMNDNKMSNADLIGKIVSVDGNTIKIEVAKQNSNGNKNVNGASSTNGNAASDMNGSQNTNGAPKMNGNQALKGIPNTNGSSSVNSNQANKNNDDRKSPQGGFPGGKLELSYTGETKTITANSDVKISERTGMPGQNENDSLKSSTKISDLKKGQVIMIWYKQNTKTVERISVMQS</sequence>
<dbReference type="PROSITE" id="PS51257">
    <property type="entry name" value="PROKAR_LIPOPROTEIN"/>
    <property type="match status" value="1"/>
</dbReference>
<dbReference type="AlphaFoldDB" id="A0A7Y0EK33"/>